<gene>
    <name evidence="2" type="ORF">SAMN05216252_11061</name>
</gene>
<keyword evidence="3" id="KW-1185">Reference proteome</keyword>
<accession>A0A239I9T0</accession>
<organism evidence="2 3">
    <name type="scientific">Actinacidiphila glaucinigra</name>
    <dbReference type="NCBI Taxonomy" id="235986"/>
    <lineage>
        <taxon>Bacteria</taxon>
        <taxon>Bacillati</taxon>
        <taxon>Actinomycetota</taxon>
        <taxon>Actinomycetes</taxon>
        <taxon>Kitasatosporales</taxon>
        <taxon>Streptomycetaceae</taxon>
        <taxon>Actinacidiphila</taxon>
    </lineage>
</organism>
<dbReference type="AlphaFoldDB" id="A0A239I9T0"/>
<dbReference type="EMBL" id="FZOF01000010">
    <property type="protein sequence ID" value="SNS90317.1"/>
    <property type="molecule type" value="Genomic_DNA"/>
</dbReference>
<proteinExistence type="predicted"/>
<keyword evidence="1" id="KW-1133">Transmembrane helix</keyword>
<dbReference type="Proteomes" id="UP000198280">
    <property type="component" value="Unassembled WGS sequence"/>
</dbReference>
<evidence type="ECO:0000256" key="1">
    <source>
        <dbReference type="SAM" id="Phobius"/>
    </source>
</evidence>
<feature type="transmembrane region" description="Helical" evidence="1">
    <location>
        <begin position="18"/>
        <end position="35"/>
    </location>
</feature>
<sequence length="41" mass="4412">MRGNVPIRLPGCLRMPDVAFIVLTFAVFAVLGLVAKGAERL</sequence>
<keyword evidence="1" id="KW-0472">Membrane</keyword>
<reference evidence="2 3" key="1">
    <citation type="submission" date="2017-06" db="EMBL/GenBank/DDBJ databases">
        <authorList>
            <person name="Kim H.J."/>
            <person name="Triplett B.A."/>
        </authorList>
    </citation>
    <scope>NUCLEOTIDE SEQUENCE [LARGE SCALE GENOMIC DNA]</scope>
    <source>
        <strain evidence="2 3">CGMCC 4.1858</strain>
    </source>
</reference>
<keyword evidence="1" id="KW-0812">Transmembrane</keyword>
<evidence type="ECO:0000313" key="2">
    <source>
        <dbReference type="EMBL" id="SNS90317.1"/>
    </source>
</evidence>
<protein>
    <submittedName>
        <fullName evidence="2">Uncharacterized protein</fullName>
    </submittedName>
</protein>
<name>A0A239I9T0_9ACTN</name>
<evidence type="ECO:0000313" key="3">
    <source>
        <dbReference type="Proteomes" id="UP000198280"/>
    </source>
</evidence>